<dbReference type="GO" id="GO:0005658">
    <property type="term" value="C:alpha DNA polymerase:primase complex"/>
    <property type="evidence" value="ECO:0007669"/>
    <property type="project" value="TreeGrafter"/>
</dbReference>
<dbReference type="InterPro" id="IPR013627">
    <property type="entry name" value="Pol_alpha_B_N"/>
</dbReference>
<evidence type="ECO:0000256" key="7">
    <source>
        <dbReference type="SAM" id="Phobius"/>
    </source>
</evidence>
<dbReference type="KEGG" id="apln:108735418"/>
<dbReference type="Pfam" id="PF04042">
    <property type="entry name" value="DNA_pol_E_B"/>
    <property type="match status" value="1"/>
</dbReference>
<feature type="domain" description="DNA polymerase alpha/delta/epsilon subunit B" evidence="8">
    <location>
        <begin position="312"/>
        <end position="511"/>
    </location>
</feature>
<feature type="transmembrane region" description="Helical" evidence="7">
    <location>
        <begin position="571"/>
        <end position="590"/>
    </location>
</feature>
<reference evidence="12 13" key="1">
    <citation type="submission" date="2025-04" db="UniProtKB">
        <authorList>
            <consortium name="RefSeq"/>
        </authorList>
    </citation>
    <scope>IDENTIFICATION</scope>
    <source>
        <tissue evidence="12 13">Entire body</tissue>
    </source>
</reference>
<dbReference type="Pfam" id="PF22062">
    <property type="entry name" value="OB_DPOA2"/>
    <property type="match status" value="1"/>
</dbReference>
<evidence type="ECO:0000256" key="5">
    <source>
        <dbReference type="ARBA" id="ARBA00023242"/>
    </source>
</evidence>
<evidence type="ECO:0000313" key="13">
    <source>
        <dbReference type="RefSeq" id="XP_025830236.1"/>
    </source>
</evidence>
<evidence type="ECO:0000256" key="2">
    <source>
        <dbReference type="ARBA" id="ARBA00007299"/>
    </source>
</evidence>
<keyword evidence="5" id="KW-0539">Nucleus</keyword>
<dbReference type="AlphaFoldDB" id="A0A1W4WG16"/>
<comment type="similarity">
    <text evidence="2">Belongs to the DNA polymerase alpha subunit B family.</text>
</comment>
<gene>
    <name evidence="12 13" type="primary">LOC108735418</name>
</gene>
<evidence type="ECO:0000313" key="12">
    <source>
        <dbReference type="RefSeq" id="XP_018322869.1"/>
    </source>
</evidence>
<dbReference type="Pfam" id="PF08418">
    <property type="entry name" value="Pol_alpha_B_N"/>
    <property type="match status" value="1"/>
</dbReference>
<dbReference type="CTD" id="136028709"/>
<keyword evidence="7" id="KW-0812">Transmembrane</keyword>
<dbReference type="Gene3D" id="1.10.8.530">
    <property type="entry name" value="DNA polymerase alpha-primase, subunit B, N-terminal domain"/>
    <property type="match status" value="1"/>
</dbReference>
<evidence type="ECO:0000256" key="4">
    <source>
        <dbReference type="ARBA" id="ARBA00022705"/>
    </source>
</evidence>
<keyword evidence="7" id="KW-1133">Transmembrane helix</keyword>
<dbReference type="GeneID" id="108735418"/>
<organism evidence="11 12">
    <name type="scientific">Agrilus planipennis</name>
    <name type="common">Emerald ash borer</name>
    <name type="synonym">Agrilus marcopoli</name>
    <dbReference type="NCBI Taxonomy" id="224129"/>
    <lineage>
        <taxon>Eukaryota</taxon>
        <taxon>Metazoa</taxon>
        <taxon>Ecdysozoa</taxon>
        <taxon>Arthropoda</taxon>
        <taxon>Hexapoda</taxon>
        <taxon>Insecta</taxon>
        <taxon>Pterygota</taxon>
        <taxon>Neoptera</taxon>
        <taxon>Endopterygota</taxon>
        <taxon>Coleoptera</taxon>
        <taxon>Polyphaga</taxon>
        <taxon>Elateriformia</taxon>
        <taxon>Buprestoidea</taxon>
        <taxon>Buprestidae</taxon>
        <taxon>Agrilinae</taxon>
        <taxon>Agrilus</taxon>
    </lineage>
</organism>
<comment type="subcellular location">
    <subcellularLocation>
        <location evidence="1">Nucleus</location>
    </subcellularLocation>
</comment>
<sequence length="739" mass="83452">MASIDELKVNFHFMDIEAKNDILEKCLELCSKYEVSAEDLVDQWSAFAASHFNTITPTLAALELMEHRELIKQQQQLRQKRRYLKTEVKPALTTEAQTPETVKSKKRHRSPEDDKENLPSTSALNISESFTYHNRSNPLKVLLSTAYTTKNISRNYNSAVSVCVKQYGPQSNWLSVEAKYMFEKPKIITTCINEIIEYLGHSLIKKYKLENPQGILQLTGNIVTFGRICCNPKGKLKPTSIQLEYSVELGQGNRISLNLSKLPSYALFPGQVVAAVGEVIHGNTVVAHELYSNVTLPLSLEEIKIPDTLEMIIAAAPFTFNHNIAYEPLQDLLKYAAEKKPHLLVLTGPLLDESHENLTDECLLESYDSLFNNLIDCIMTTFKDLTTQVVIVASQKEIFHVPVYPTPPYVSKNKYPNLHFVPDPSMLDIGGLIVGVTATDVLFQMSREEISLGRSGDRMSRLVSHLIEQQSFYPLIPPKLRVSYRLLEKHATMDVTPHLLILPSTLRYFIKDIYNACSNSLSKAVIGEDDESLTPCLNNTEDKTFSLVLLMYTFLGPILCLVALGILKGILGLCCCPVIGMYGLGLLVQLPRPLDQYQEKEFRHCPVQYDELGWPVNPYTGMRTVRAISKRSEFFLNTIFFLAFPLATCCKICNACCNSSSNVEKIKFDVRSIPSKCMQECRRRGPSKMEKKKKKCRLPKPHVYSDSDTTEASDTKYVLEQLRKSEQSLKVSLLSISSI</sequence>
<dbReference type="RefSeq" id="XP_018322869.1">
    <property type="nucleotide sequence ID" value="XM_018467367.1"/>
</dbReference>
<evidence type="ECO:0000313" key="11">
    <source>
        <dbReference type="Proteomes" id="UP000192223"/>
    </source>
</evidence>
<keyword evidence="4" id="KW-0235">DNA replication</keyword>
<dbReference type="PANTHER" id="PTHR23061">
    <property type="entry name" value="DNA POLYMERASE 2 ALPHA 70 KDA SUBUNIT"/>
    <property type="match status" value="1"/>
</dbReference>
<dbReference type="InterPro" id="IPR016722">
    <property type="entry name" value="DNA_pol_alpha_bsu"/>
</dbReference>
<evidence type="ECO:0000259" key="8">
    <source>
        <dbReference type="Pfam" id="PF04042"/>
    </source>
</evidence>
<dbReference type="RefSeq" id="XP_025830236.1">
    <property type="nucleotide sequence ID" value="XM_025974451.1"/>
</dbReference>
<feature type="domain" description="DNA polymerase alpha subunit B N-terminal" evidence="9">
    <location>
        <begin position="5"/>
        <end position="72"/>
    </location>
</feature>
<evidence type="ECO:0000256" key="3">
    <source>
        <dbReference type="ARBA" id="ARBA00018596"/>
    </source>
</evidence>
<feature type="transmembrane region" description="Helical" evidence="7">
    <location>
        <begin position="545"/>
        <end position="564"/>
    </location>
</feature>
<feature type="region of interest" description="Disordered" evidence="6">
    <location>
        <begin position="88"/>
        <end position="120"/>
    </location>
</feature>
<dbReference type="InterPro" id="IPR043034">
    <property type="entry name" value="DNA_pol_alpha_B_N_sf"/>
</dbReference>
<evidence type="ECO:0000256" key="6">
    <source>
        <dbReference type="SAM" id="MobiDB-lite"/>
    </source>
</evidence>
<accession>A0A1W4WG16</accession>
<keyword evidence="11" id="KW-1185">Reference proteome</keyword>
<dbReference type="GO" id="GO:0003677">
    <property type="term" value="F:DNA binding"/>
    <property type="evidence" value="ECO:0007669"/>
    <property type="project" value="InterPro"/>
</dbReference>
<evidence type="ECO:0000256" key="1">
    <source>
        <dbReference type="ARBA" id="ARBA00004123"/>
    </source>
</evidence>
<dbReference type="OrthoDB" id="336885at2759"/>
<dbReference type="GO" id="GO:0006270">
    <property type="term" value="P:DNA replication initiation"/>
    <property type="evidence" value="ECO:0007669"/>
    <property type="project" value="TreeGrafter"/>
</dbReference>
<proteinExistence type="inferred from homology"/>
<protein>
    <recommendedName>
        <fullName evidence="3">DNA polymerase alpha subunit B</fullName>
    </recommendedName>
</protein>
<evidence type="ECO:0000259" key="10">
    <source>
        <dbReference type="Pfam" id="PF22062"/>
    </source>
</evidence>
<dbReference type="Proteomes" id="UP000192223">
    <property type="component" value="Unplaced"/>
</dbReference>
<keyword evidence="7" id="KW-0472">Membrane</keyword>
<feature type="domain" description="DNA polymerase alpha subunit B OB" evidence="10">
    <location>
        <begin position="192"/>
        <end position="292"/>
    </location>
</feature>
<dbReference type="PANTHER" id="PTHR23061:SF12">
    <property type="entry name" value="DNA POLYMERASE ALPHA SUBUNIT B"/>
    <property type="match status" value="1"/>
</dbReference>
<evidence type="ECO:0000259" key="9">
    <source>
        <dbReference type="Pfam" id="PF08418"/>
    </source>
</evidence>
<name>A0A1W4WG16_AGRPL</name>
<dbReference type="Gene3D" id="3.60.21.60">
    <property type="match status" value="1"/>
</dbReference>
<dbReference type="InterPro" id="IPR007185">
    <property type="entry name" value="DNA_pol_a/d/e_bsu"/>
</dbReference>
<dbReference type="STRING" id="224129.A0A1W4WG16"/>
<dbReference type="InterPro" id="IPR054300">
    <property type="entry name" value="OB_DPOA2"/>
</dbReference>